<evidence type="ECO:0000313" key="1">
    <source>
        <dbReference type="EMBL" id="BCN32406.1"/>
    </source>
</evidence>
<dbReference type="KEGG" id="ahb:bsdtb5_37010"/>
<reference evidence="1 2" key="1">
    <citation type="submission" date="2020-11" db="EMBL/GenBank/DDBJ databases">
        <title>Draft genome sequencing of a Lachnospiraceae strain isolated from anoxic soil subjected to BSD treatment.</title>
        <authorList>
            <person name="Uek A."/>
            <person name="Tonouchi A."/>
        </authorList>
    </citation>
    <scope>NUCLEOTIDE SEQUENCE [LARGE SCALE GENOMIC DNA]</scope>
    <source>
        <strain evidence="1 2">TB5</strain>
    </source>
</reference>
<proteinExistence type="predicted"/>
<evidence type="ECO:0000313" key="2">
    <source>
        <dbReference type="Proteomes" id="UP000595897"/>
    </source>
</evidence>
<dbReference type="EMBL" id="AP024169">
    <property type="protein sequence ID" value="BCN32406.1"/>
    <property type="molecule type" value="Genomic_DNA"/>
</dbReference>
<dbReference type="RefSeq" id="WP_271713456.1">
    <property type="nucleotide sequence ID" value="NZ_AP024169.1"/>
</dbReference>
<accession>A0A7R7IEU5</accession>
<keyword evidence="2" id="KW-1185">Reference proteome</keyword>
<sequence>MDKYELLEKKLKNIIECIDNMELESESSMKYLKQYKAYVEKIIYATNAKTIRNSNGALLGLIRGISDYDDISSCEELWKAVTEADNYYSNECKLF</sequence>
<name>A0A7R7IEU5_9FIRM</name>
<protein>
    <submittedName>
        <fullName evidence="1">Uncharacterized protein</fullName>
    </submittedName>
</protein>
<gene>
    <name evidence="1" type="ORF">bsdtb5_37010</name>
</gene>
<organism evidence="1 2">
    <name type="scientific">Anaeromicropila herbilytica</name>
    <dbReference type="NCBI Taxonomy" id="2785025"/>
    <lineage>
        <taxon>Bacteria</taxon>
        <taxon>Bacillati</taxon>
        <taxon>Bacillota</taxon>
        <taxon>Clostridia</taxon>
        <taxon>Lachnospirales</taxon>
        <taxon>Lachnospiraceae</taxon>
        <taxon>Anaeromicropila</taxon>
    </lineage>
</organism>
<dbReference type="Proteomes" id="UP000595897">
    <property type="component" value="Chromosome"/>
</dbReference>
<dbReference type="AlphaFoldDB" id="A0A7R7IEU5"/>